<dbReference type="InterPro" id="IPR008197">
    <property type="entry name" value="WAP_dom"/>
</dbReference>
<dbReference type="SUPFAM" id="SSF49329">
    <property type="entry name" value="Cu,Zn superoxide dismutase-like"/>
    <property type="match status" value="1"/>
</dbReference>
<dbReference type="Pfam" id="PF00080">
    <property type="entry name" value="Sod_Cu"/>
    <property type="match status" value="1"/>
</dbReference>
<dbReference type="Gene3D" id="4.10.75.10">
    <property type="entry name" value="Elafin-like"/>
    <property type="match status" value="1"/>
</dbReference>
<dbReference type="PANTHER" id="PTHR23259">
    <property type="entry name" value="RIDDLE"/>
    <property type="match status" value="1"/>
</dbReference>
<dbReference type="SUPFAM" id="SSF57610">
    <property type="entry name" value="Thyroglobulin type-1 domain"/>
    <property type="match status" value="1"/>
</dbReference>
<keyword evidence="3 4" id="KW-1015">Disulfide bond</keyword>
<feature type="domain" description="Thyroglobulin type-1" evidence="5">
    <location>
        <begin position="15"/>
        <end position="78"/>
    </location>
</feature>
<dbReference type="SMART" id="SM00211">
    <property type="entry name" value="TY"/>
    <property type="match status" value="1"/>
</dbReference>
<protein>
    <recommendedName>
        <fullName evidence="5">Thyroglobulin type-1 domain-containing protein</fullName>
    </recommendedName>
</protein>
<dbReference type="InterPro" id="IPR000716">
    <property type="entry name" value="Thyroglobulin_1"/>
</dbReference>
<dbReference type="GO" id="GO:0046872">
    <property type="term" value="F:metal ion binding"/>
    <property type="evidence" value="ECO:0007669"/>
    <property type="project" value="InterPro"/>
</dbReference>
<sequence>MDAAMSTGRRVQSGEGACARRRRAFLDDSAQNELLGLAIPQCEGDGRYYRLRQCLAGTEACWCVTPLGRRTDGISPDCETRRRMQENLVLKAVKLRDELKRGRICEEYREGDCPTDPLDNTTTQPCLCDSDCPSALKCCQHRKGLACQAPVSSPTTTLICGINEQFSACHTPCQPSCDDPTLLACPPPTCQPGCHCQPGFIRADGSSRSACVPRAACAMYDISTRCLDERRQYHSCGSACPISCSTRNSPRCHESCVSGCFCKIPYILENGDDPLHSRCILPSQCPLFTTTVRESPSATSMTAIVPVTNREWLQKKIEEFYPTPGAPTVVPQTNHCSDPLKNYLNCGTKCPVGCNDLNPTATCSLACVSGCFCRSPYILTDAKDPQSVCVLPQHCPRVSTATGSCADPRKEWTSCGALGCARSCTNPLGRCEPGLCSAGCVCREPYVLQDPMDPSSRCVLPSECERKCSDPLKEFVVCGSSCPVACNNRRPQSCTPCESGCFCKNGLVFLNSTDWRNSNCVRLEECPSTTEEATQSTPLPTTTVAPSSTETSYLGEKGLILSRAQGFSPKCPGTTVDVGGRSCSGDADCPTEQRCCRPLIVSLGVNPQRCTCADPYAVWSACGSLCPEYCGQPGIPHCSTTCNAGCHCAPGYVKARNDLTAPCVPRDKCSNLSTTGYDEPRATIKEIAVTPKDPFSDQQLATANLVPAKKSVSGRFSFTQISANNLRISGVLTGLPPGEHAVLIHQFGDLSDGCSRLGPPFLFRGGMGTPSLGDVVADDSSTASFTRVVDWPIVDVIGRSIAIYRFSTTEYSLQTKDEGPLACGTIGLTAFSRS</sequence>
<dbReference type="SUPFAM" id="SSF57567">
    <property type="entry name" value="Serine protease inhibitors"/>
    <property type="match status" value="6"/>
</dbReference>
<evidence type="ECO:0000256" key="1">
    <source>
        <dbReference type="ARBA" id="ARBA00022690"/>
    </source>
</evidence>
<accession>A0A016SQ30</accession>
<evidence type="ECO:0000256" key="3">
    <source>
        <dbReference type="ARBA" id="ARBA00023157"/>
    </source>
</evidence>
<dbReference type="GO" id="GO:0005576">
    <property type="term" value="C:extracellular region"/>
    <property type="evidence" value="ECO:0007669"/>
    <property type="project" value="InterPro"/>
</dbReference>
<evidence type="ECO:0000256" key="2">
    <source>
        <dbReference type="ARBA" id="ARBA00022900"/>
    </source>
</evidence>
<dbReference type="Gene3D" id="2.10.25.10">
    <property type="entry name" value="Laminin"/>
    <property type="match status" value="6"/>
</dbReference>
<dbReference type="SUPFAM" id="SSF57256">
    <property type="entry name" value="Elafin-like"/>
    <property type="match status" value="1"/>
</dbReference>
<dbReference type="Gene3D" id="2.60.40.200">
    <property type="entry name" value="Superoxide dismutase, copper/zinc binding domain"/>
    <property type="match status" value="1"/>
</dbReference>
<dbReference type="InterPro" id="IPR036084">
    <property type="entry name" value="Ser_inhib-like_sf"/>
</dbReference>
<dbReference type="Pfam" id="PF00095">
    <property type="entry name" value="WAP"/>
    <property type="match status" value="1"/>
</dbReference>
<dbReference type="SMART" id="SM00217">
    <property type="entry name" value="WAP"/>
    <property type="match status" value="1"/>
</dbReference>
<evidence type="ECO:0000259" key="5">
    <source>
        <dbReference type="PROSITE" id="PS51162"/>
    </source>
</evidence>
<dbReference type="InterPro" id="IPR036423">
    <property type="entry name" value="SOD-like_Cu/Zn_dom_sf"/>
</dbReference>
<dbReference type="InterPro" id="IPR051368">
    <property type="entry name" value="SerProtInhib-TIL_Domain"/>
</dbReference>
<dbReference type="OrthoDB" id="6236007at2759"/>
<dbReference type="InterPro" id="IPR036645">
    <property type="entry name" value="Elafin-like_sf"/>
</dbReference>
<evidence type="ECO:0000313" key="7">
    <source>
        <dbReference type="Proteomes" id="UP000024635"/>
    </source>
</evidence>
<dbReference type="PANTHER" id="PTHR23259:SF67">
    <property type="entry name" value="THYROGLOBULIN TYPE-1 DOMAIN-CONTAINING PROTEIN"/>
    <property type="match status" value="1"/>
</dbReference>
<comment type="caution">
    <text evidence="4">Lacks conserved residue(s) required for the propagation of feature annotation.</text>
</comment>
<gene>
    <name evidence="6" type="primary">Acey_s0194.g1456</name>
    <name evidence="6" type="synonym">Acey-T01D3.3</name>
    <name evidence="6" type="ORF">Y032_0194g1456</name>
</gene>
<evidence type="ECO:0000313" key="6">
    <source>
        <dbReference type="EMBL" id="EYB92457.1"/>
    </source>
</evidence>
<comment type="caution">
    <text evidence="6">The sequence shown here is derived from an EMBL/GenBank/DDBJ whole genome shotgun (WGS) entry which is preliminary data.</text>
</comment>
<evidence type="ECO:0000256" key="4">
    <source>
        <dbReference type="PROSITE-ProRule" id="PRU00500"/>
    </source>
</evidence>
<keyword evidence="7" id="KW-1185">Reference proteome</keyword>
<dbReference type="AlphaFoldDB" id="A0A016SQ30"/>
<dbReference type="GO" id="GO:0004867">
    <property type="term" value="F:serine-type endopeptidase inhibitor activity"/>
    <property type="evidence" value="ECO:0007669"/>
    <property type="project" value="UniProtKB-KW"/>
</dbReference>
<dbReference type="Proteomes" id="UP000024635">
    <property type="component" value="Unassembled WGS sequence"/>
</dbReference>
<dbReference type="CDD" id="cd00191">
    <property type="entry name" value="TY"/>
    <property type="match status" value="1"/>
</dbReference>
<dbReference type="GO" id="GO:0006801">
    <property type="term" value="P:superoxide metabolic process"/>
    <property type="evidence" value="ECO:0007669"/>
    <property type="project" value="InterPro"/>
</dbReference>
<organism evidence="6 7">
    <name type="scientific">Ancylostoma ceylanicum</name>
    <dbReference type="NCBI Taxonomy" id="53326"/>
    <lineage>
        <taxon>Eukaryota</taxon>
        <taxon>Metazoa</taxon>
        <taxon>Ecdysozoa</taxon>
        <taxon>Nematoda</taxon>
        <taxon>Chromadorea</taxon>
        <taxon>Rhabditida</taxon>
        <taxon>Rhabditina</taxon>
        <taxon>Rhabditomorpha</taxon>
        <taxon>Strongyloidea</taxon>
        <taxon>Ancylostomatidae</taxon>
        <taxon>Ancylostomatinae</taxon>
        <taxon>Ancylostoma</taxon>
    </lineage>
</organism>
<name>A0A016SQ30_9BILA</name>
<keyword evidence="2" id="KW-0722">Serine protease inhibitor</keyword>
<dbReference type="EMBL" id="JARK01001530">
    <property type="protein sequence ID" value="EYB92457.1"/>
    <property type="molecule type" value="Genomic_DNA"/>
</dbReference>
<dbReference type="PROSITE" id="PS51162">
    <property type="entry name" value="THYROGLOBULIN_1_2"/>
    <property type="match status" value="1"/>
</dbReference>
<dbReference type="InterPro" id="IPR001424">
    <property type="entry name" value="SOD_Cu_Zn_dom"/>
</dbReference>
<keyword evidence="1" id="KW-0646">Protease inhibitor</keyword>
<dbReference type="InterPro" id="IPR002919">
    <property type="entry name" value="TIL_dom"/>
</dbReference>
<proteinExistence type="predicted"/>
<feature type="disulfide bond" evidence="4">
    <location>
        <begin position="54"/>
        <end position="61"/>
    </location>
</feature>
<dbReference type="STRING" id="53326.A0A016SQ30"/>
<dbReference type="CDD" id="cd19941">
    <property type="entry name" value="TIL"/>
    <property type="match status" value="6"/>
</dbReference>
<reference evidence="7" key="1">
    <citation type="journal article" date="2015" name="Nat. Genet.">
        <title>The genome and transcriptome of the zoonotic hookworm Ancylostoma ceylanicum identify infection-specific gene families.</title>
        <authorList>
            <person name="Schwarz E.M."/>
            <person name="Hu Y."/>
            <person name="Antoshechkin I."/>
            <person name="Miller M.M."/>
            <person name="Sternberg P.W."/>
            <person name="Aroian R.V."/>
        </authorList>
    </citation>
    <scope>NUCLEOTIDE SEQUENCE</scope>
    <source>
        <strain evidence="7">HY135</strain>
    </source>
</reference>
<dbReference type="InterPro" id="IPR036857">
    <property type="entry name" value="Thyroglobulin_1_sf"/>
</dbReference>
<dbReference type="Pfam" id="PF01826">
    <property type="entry name" value="TIL"/>
    <property type="match status" value="5"/>
</dbReference>